<dbReference type="OrthoDB" id="10252171at2759"/>
<feature type="domain" description="FHA" evidence="12">
    <location>
        <begin position="591"/>
        <end position="654"/>
    </location>
</feature>
<evidence type="ECO:0000256" key="8">
    <source>
        <dbReference type="PIRSR" id="PIRSR000661-50"/>
    </source>
</evidence>
<evidence type="ECO:0000256" key="3">
    <source>
        <dbReference type="ARBA" id="ARBA00022679"/>
    </source>
</evidence>
<dbReference type="EMBL" id="LT598467">
    <property type="protein sequence ID" value="SCU95905.1"/>
    <property type="molecule type" value="Genomic_DNA"/>
</dbReference>
<dbReference type="SMART" id="SM00240">
    <property type="entry name" value="FHA"/>
    <property type="match status" value="2"/>
</dbReference>
<dbReference type="InterPro" id="IPR008984">
    <property type="entry name" value="SMAD_FHA_dom_sf"/>
</dbReference>
<dbReference type="InterPro" id="IPR017441">
    <property type="entry name" value="Protein_kinase_ATP_BS"/>
</dbReference>
<evidence type="ECO:0000256" key="7">
    <source>
        <dbReference type="PIRNR" id="PIRNR000661"/>
    </source>
</evidence>
<dbReference type="Gene3D" id="2.60.200.20">
    <property type="match status" value="2"/>
</dbReference>
<dbReference type="Pfam" id="PF00069">
    <property type="entry name" value="Pkinase"/>
    <property type="match status" value="1"/>
</dbReference>
<evidence type="ECO:0000256" key="6">
    <source>
        <dbReference type="ARBA" id="ARBA00022840"/>
    </source>
</evidence>
<evidence type="ECO:0000256" key="10">
    <source>
        <dbReference type="PROSITE-ProRule" id="PRU10141"/>
    </source>
</evidence>
<dbReference type="FunFam" id="1.10.510.10:FF:000651">
    <property type="entry name" value="Serine/threonine-protein kinase RAD53"/>
    <property type="match status" value="1"/>
</dbReference>
<dbReference type="InterPro" id="IPR008271">
    <property type="entry name" value="Ser/Thr_kinase_AS"/>
</dbReference>
<feature type="compositionally biased region" description="Basic and acidic residues" evidence="11">
    <location>
        <begin position="758"/>
        <end position="767"/>
    </location>
</feature>
<feature type="domain" description="FHA" evidence="12">
    <location>
        <begin position="66"/>
        <end position="116"/>
    </location>
</feature>
<keyword evidence="7" id="KW-0829">Tyrosine-protein kinase</keyword>
<dbReference type="PIRSF" id="PIRSF000661">
    <property type="entry name" value="Ser/Thr_PK_RAD53"/>
    <property type="match status" value="1"/>
</dbReference>
<dbReference type="Proteomes" id="UP000191024">
    <property type="component" value="Chromosome F"/>
</dbReference>
<evidence type="ECO:0000256" key="2">
    <source>
        <dbReference type="ARBA" id="ARBA00022527"/>
    </source>
</evidence>
<dbReference type="Pfam" id="PF00498">
    <property type="entry name" value="FHA"/>
    <property type="match status" value="2"/>
</dbReference>
<keyword evidence="7" id="KW-0539">Nucleus</keyword>
<evidence type="ECO:0000259" key="13">
    <source>
        <dbReference type="PROSITE" id="PS50011"/>
    </source>
</evidence>
<dbReference type="GO" id="GO:0009202">
    <property type="term" value="P:deoxyribonucleoside triphosphate biosynthetic process"/>
    <property type="evidence" value="ECO:0007669"/>
    <property type="project" value="InterPro"/>
</dbReference>
<feature type="binding site" evidence="9 10">
    <location>
        <position position="219"/>
    </location>
    <ligand>
        <name>ATP</name>
        <dbReference type="ChEBI" id="CHEBI:30616"/>
    </ligand>
</feature>
<dbReference type="InterPro" id="IPR000719">
    <property type="entry name" value="Prot_kinase_dom"/>
</dbReference>
<gene>
    <name evidence="14" type="ORF">LAMI_0F04346G</name>
</gene>
<feature type="region of interest" description="Disordered" evidence="11">
    <location>
        <begin position="509"/>
        <end position="551"/>
    </location>
</feature>
<dbReference type="EC" id="2.7.12.1" evidence="7"/>
<comment type="similarity">
    <text evidence="1 7">Belongs to the protein kinase superfamily. CAMK Ser/Thr protein kinase family. CHEK2 subfamily.</text>
</comment>
<evidence type="ECO:0000256" key="1">
    <source>
        <dbReference type="ARBA" id="ARBA00005575"/>
    </source>
</evidence>
<evidence type="ECO:0000259" key="12">
    <source>
        <dbReference type="PROSITE" id="PS50006"/>
    </source>
</evidence>
<dbReference type="FunFam" id="3.30.200.20:FF:000315">
    <property type="entry name" value="Calcium-dependent protein kinase 3"/>
    <property type="match status" value="1"/>
</dbReference>
<dbReference type="AlphaFoldDB" id="A0A1G4JXN3"/>
<evidence type="ECO:0000256" key="4">
    <source>
        <dbReference type="ARBA" id="ARBA00022741"/>
    </source>
</evidence>
<sequence length="773" mass="85985">MDNGTQPTQQATQATQKFLIEKFSQEQIDDDIVYRVICTTGQIPIRDLRAELKAVLRRNEPIKKQWTFGRNAHCDYHLGNTSRFSNRHFQIMLGEDGNLLLRDLSTNGTWLNGVRVEKSHNQILSQGDEITVGMGVPQDVLSLVVFINDKFKQNLATAKQQTTRGGREKGTSISPRSSKNYVSGILKDYSLTDEIVGQGAFAVVKKAVERKTGKTYAVKIINKRKVMGNLDGVTRELDVLRRLDHPRVVRLKGFYEDNESYFLVMEFVSGGDLMDFVAAHGAVGEDAGREITRQILEGVKYIHSVGISHRDLKPDNILIEQDDPVLVKITDFGLAKIQGNGTFMKTFCGTLAYVAPEVIAGKNSEENQGNKYSSLVDMWSIGCLVYVILTGHLPFSGSTQNELYRQIGRGSYHEGPLKDYRISDDARNLIEDLLQVNPENRLTAAQALKHPWIKALDRHQLPESQVSLSLSMSQQPKSIELPAEKNANNRISQVPFKVPAQLPVRFTQPYATGNTSDQEGGHQVRTANYNPFDSSQASSQSMAEIPPPKASQRPYLAAETGAGEGTFLKLVPSNDNSLKGAIEVMQGTNPFFIGRSDECSYKIQDNRLSRIHCFILKKRHAVGDSIYESPAQGLDDLWYCHTGTNAGFVNDVRVTQGTKVLLYAGDEVKVVWDKTKHFTIAFTVEIVDPTGLFNNGQPFPGHDRRVEHQAPDEKLLDKKLLEISARGKASASTSVSSVSKRPLSMNLSQDPNKKVKRAKLDKAESPDKSLLVL</sequence>
<evidence type="ECO:0000256" key="11">
    <source>
        <dbReference type="SAM" id="MobiDB-lite"/>
    </source>
</evidence>
<feature type="compositionally biased region" description="Polar residues" evidence="11">
    <location>
        <begin position="509"/>
        <end position="518"/>
    </location>
</feature>
<keyword evidence="15" id="KW-1185">Reference proteome</keyword>
<dbReference type="GO" id="GO:0006270">
    <property type="term" value="P:DNA replication initiation"/>
    <property type="evidence" value="ECO:0007669"/>
    <property type="project" value="InterPro"/>
</dbReference>
<dbReference type="GO" id="GO:0004712">
    <property type="term" value="F:protein serine/threonine/tyrosine kinase activity"/>
    <property type="evidence" value="ECO:0007669"/>
    <property type="project" value="UniProtKB-EC"/>
</dbReference>
<dbReference type="GO" id="GO:0000077">
    <property type="term" value="P:DNA damage checkpoint signaling"/>
    <property type="evidence" value="ECO:0007669"/>
    <property type="project" value="InterPro"/>
</dbReference>
<keyword evidence="7" id="KW-0131">Cell cycle</keyword>
<dbReference type="InterPro" id="IPR011009">
    <property type="entry name" value="Kinase-like_dom_sf"/>
</dbReference>
<dbReference type="SUPFAM" id="SSF56112">
    <property type="entry name" value="Protein kinase-like (PK-like)"/>
    <property type="match status" value="1"/>
</dbReference>
<dbReference type="PROSITE" id="PS00107">
    <property type="entry name" value="PROTEIN_KINASE_ATP"/>
    <property type="match status" value="1"/>
</dbReference>
<dbReference type="InterPro" id="IPR016256">
    <property type="entry name" value="Ser/Thr_kinase_Rad53"/>
</dbReference>
<dbReference type="FunFam" id="2.60.200.20:FF:000104">
    <property type="entry name" value="Serine/threonine-protein kinase RAD53"/>
    <property type="match status" value="1"/>
</dbReference>
<feature type="binding site" evidence="9">
    <location>
        <begin position="196"/>
        <end position="204"/>
    </location>
    <ligand>
        <name>ATP</name>
        <dbReference type="ChEBI" id="CHEBI:30616"/>
    </ligand>
</feature>
<evidence type="ECO:0000256" key="5">
    <source>
        <dbReference type="ARBA" id="ARBA00022777"/>
    </source>
</evidence>
<dbReference type="GO" id="GO:0006281">
    <property type="term" value="P:DNA repair"/>
    <property type="evidence" value="ECO:0007669"/>
    <property type="project" value="InterPro"/>
</dbReference>
<keyword evidence="5 7" id="KW-0418">Kinase</keyword>
<evidence type="ECO:0000256" key="9">
    <source>
        <dbReference type="PIRSR" id="PIRSR000661-51"/>
    </source>
</evidence>
<dbReference type="PANTHER" id="PTHR24347">
    <property type="entry name" value="SERINE/THREONINE-PROTEIN KINASE"/>
    <property type="match status" value="1"/>
</dbReference>
<dbReference type="GO" id="GO:0004713">
    <property type="term" value="F:protein tyrosine kinase activity"/>
    <property type="evidence" value="ECO:0007669"/>
    <property type="project" value="UniProtKB-KW"/>
</dbReference>
<keyword evidence="6 7" id="KW-0067">ATP-binding</keyword>
<dbReference type="InterPro" id="IPR000253">
    <property type="entry name" value="FHA_dom"/>
</dbReference>
<dbReference type="PROSITE" id="PS50006">
    <property type="entry name" value="FHA_DOMAIN"/>
    <property type="match status" value="2"/>
</dbReference>
<feature type="compositionally biased region" description="Low complexity" evidence="11">
    <location>
        <begin position="729"/>
        <end position="739"/>
    </location>
</feature>
<feature type="domain" description="Protein kinase" evidence="13">
    <location>
        <begin position="190"/>
        <end position="453"/>
    </location>
</feature>
<name>A0A1G4JXN3_9SACH</name>
<proteinExistence type="inferred from homology"/>
<comment type="catalytic activity">
    <reaction evidence="7">
        <text>L-threonyl-[protein] + ATP = O-phospho-L-threonyl-[protein] + ADP + H(+)</text>
        <dbReference type="Rhea" id="RHEA:46608"/>
        <dbReference type="Rhea" id="RHEA-COMP:11060"/>
        <dbReference type="Rhea" id="RHEA-COMP:11605"/>
        <dbReference type="ChEBI" id="CHEBI:15378"/>
        <dbReference type="ChEBI" id="CHEBI:30013"/>
        <dbReference type="ChEBI" id="CHEBI:30616"/>
        <dbReference type="ChEBI" id="CHEBI:61977"/>
        <dbReference type="ChEBI" id="CHEBI:456216"/>
        <dbReference type="EC" id="2.7.12.1"/>
    </reaction>
</comment>
<evidence type="ECO:0000313" key="15">
    <source>
        <dbReference type="Proteomes" id="UP000191024"/>
    </source>
</evidence>
<dbReference type="GO" id="GO:0005524">
    <property type="term" value="F:ATP binding"/>
    <property type="evidence" value="ECO:0007669"/>
    <property type="project" value="UniProtKB-UniRule"/>
</dbReference>
<dbReference type="GO" id="GO:0004674">
    <property type="term" value="F:protein serine/threonine kinase activity"/>
    <property type="evidence" value="ECO:0007669"/>
    <property type="project" value="UniProtKB-KW"/>
</dbReference>
<dbReference type="Gene3D" id="1.10.510.10">
    <property type="entry name" value="Transferase(Phosphotransferase) domain 1"/>
    <property type="match status" value="1"/>
</dbReference>
<feature type="compositionally biased region" description="Polar residues" evidence="11">
    <location>
        <begin position="525"/>
        <end position="542"/>
    </location>
</feature>
<keyword evidence="4 7" id="KW-0547">Nucleotide-binding</keyword>
<comment type="function">
    <text evidence="7">Controls S-phase checkpoint as well as G1 and G2 DNA damage checkpoints. Phosphorylates proteins on serine, threonine, and tyrosine. Prevents entry into anaphase and mitotic exit after DNA damage via regulation of the Polo kinase CDC5.</text>
</comment>
<protein>
    <recommendedName>
        <fullName evidence="7">Serine/threonine-protein kinase RAD53</fullName>
        <ecNumber evidence="7">2.7.12.1</ecNumber>
    </recommendedName>
</protein>
<organism evidence="14 15">
    <name type="scientific">Lachancea mirantina</name>
    <dbReference type="NCBI Taxonomy" id="1230905"/>
    <lineage>
        <taxon>Eukaryota</taxon>
        <taxon>Fungi</taxon>
        <taxon>Dikarya</taxon>
        <taxon>Ascomycota</taxon>
        <taxon>Saccharomycotina</taxon>
        <taxon>Saccharomycetes</taxon>
        <taxon>Saccharomycetales</taxon>
        <taxon>Saccharomycetaceae</taxon>
        <taxon>Lachancea</taxon>
    </lineage>
</organism>
<evidence type="ECO:0000313" key="14">
    <source>
        <dbReference type="EMBL" id="SCU95905.1"/>
    </source>
</evidence>
<reference evidence="15" key="1">
    <citation type="submission" date="2016-03" db="EMBL/GenBank/DDBJ databases">
        <authorList>
            <person name="Devillers H."/>
        </authorList>
    </citation>
    <scope>NUCLEOTIDE SEQUENCE [LARGE SCALE GENOMIC DNA]</scope>
</reference>
<dbReference type="PROSITE" id="PS00108">
    <property type="entry name" value="PROTEIN_KINASE_ST"/>
    <property type="match status" value="1"/>
</dbReference>
<dbReference type="PROSITE" id="PS50011">
    <property type="entry name" value="PROTEIN_KINASE_DOM"/>
    <property type="match status" value="1"/>
</dbReference>
<feature type="region of interest" description="Disordered" evidence="11">
    <location>
        <begin position="728"/>
        <end position="773"/>
    </location>
</feature>
<feature type="active site" description="Proton acceptor" evidence="8">
    <location>
        <position position="311"/>
    </location>
</feature>
<keyword evidence="3 7" id="KW-0808">Transferase</keyword>
<dbReference type="STRING" id="1230905.A0A1G4JXN3"/>
<feature type="region of interest" description="Disordered" evidence="11">
    <location>
        <begin position="157"/>
        <end position="176"/>
    </location>
</feature>
<dbReference type="SUPFAM" id="SSF49879">
    <property type="entry name" value="SMAD/FHA domain"/>
    <property type="match status" value="2"/>
</dbReference>
<dbReference type="GO" id="GO:0003688">
    <property type="term" value="F:DNA replication origin binding"/>
    <property type="evidence" value="ECO:0007669"/>
    <property type="project" value="InterPro"/>
</dbReference>
<dbReference type="SMART" id="SM00220">
    <property type="entry name" value="S_TKc"/>
    <property type="match status" value="1"/>
</dbReference>
<keyword evidence="7" id="KW-0227">DNA damage</keyword>
<dbReference type="GO" id="GO:0005634">
    <property type="term" value="C:nucleus"/>
    <property type="evidence" value="ECO:0007669"/>
    <property type="project" value="UniProtKB-SubCell"/>
</dbReference>
<dbReference type="Gene3D" id="3.30.200.20">
    <property type="entry name" value="Phosphorylase Kinase, domain 1"/>
    <property type="match status" value="1"/>
</dbReference>
<accession>A0A1G4JXN3</accession>
<keyword evidence="2 7" id="KW-0723">Serine/threonine-protein kinase</keyword>
<comment type="subcellular location">
    <subcellularLocation>
        <location evidence="7">Nucleus</location>
    </subcellularLocation>
</comment>